<protein>
    <submittedName>
        <fullName evidence="2">Uncharacterized protein</fullName>
    </submittedName>
</protein>
<keyword evidence="1" id="KW-0472">Membrane</keyword>
<organism evidence="2 3">
    <name type="scientific">Paramixta manurensis</name>
    <dbReference type="NCBI Taxonomy" id="2740817"/>
    <lineage>
        <taxon>Bacteria</taxon>
        <taxon>Pseudomonadati</taxon>
        <taxon>Pseudomonadota</taxon>
        <taxon>Gammaproteobacteria</taxon>
        <taxon>Enterobacterales</taxon>
        <taxon>Erwiniaceae</taxon>
        <taxon>Paramixta</taxon>
    </lineage>
</organism>
<feature type="transmembrane region" description="Helical" evidence="1">
    <location>
        <begin position="12"/>
        <end position="36"/>
    </location>
</feature>
<reference evidence="2 3" key="1">
    <citation type="submission" date="2020-06" db="EMBL/GenBank/DDBJ databases">
        <title>Genome sequence of Paramixta manurensis strain PD-1.</title>
        <authorList>
            <person name="Lee C.W."/>
            <person name="Kim J."/>
        </authorList>
    </citation>
    <scope>NUCLEOTIDE SEQUENCE [LARGE SCALE GENOMIC DNA]</scope>
    <source>
        <strain evidence="2 3">PD-1</strain>
    </source>
</reference>
<dbReference type="AlphaFoldDB" id="A0A6M8UDI1"/>
<gene>
    <name evidence="2" type="ORF">PMPD1_2882</name>
</gene>
<keyword evidence="1" id="KW-1133">Transmembrane helix</keyword>
<feature type="transmembrane region" description="Helical" evidence="1">
    <location>
        <begin position="42"/>
        <end position="62"/>
    </location>
</feature>
<dbReference type="EMBL" id="CP054212">
    <property type="protein sequence ID" value="QKJ87819.1"/>
    <property type="molecule type" value="Genomic_DNA"/>
</dbReference>
<sequence length="76" mass="8107">MSFLKSVSKSFGWLLAHAVEGTITCICAFASLASLFIAETTLMKLVGFVGFFVIALVAGYGLGRLRGEDKSTSKLK</sequence>
<evidence type="ECO:0000313" key="2">
    <source>
        <dbReference type="EMBL" id="QKJ87819.1"/>
    </source>
</evidence>
<evidence type="ECO:0000256" key="1">
    <source>
        <dbReference type="SAM" id="Phobius"/>
    </source>
</evidence>
<evidence type="ECO:0000313" key="3">
    <source>
        <dbReference type="Proteomes" id="UP000505325"/>
    </source>
</evidence>
<dbReference type="KEGG" id="pmak:PMPD1_2882"/>
<proteinExistence type="predicted"/>
<accession>A0A6M8UDI1</accession>
<keyword evidence="3" id="KW-1185">Reference proteome</keyword>
<dbReference type="Proteomes" id="UP000505325">
    <property type="component" value="Chromosome"/>
</dbReference>
<name>A0A6M8UDI1_9GAMM</name>
<keyword evidence="1" id="KW-0812">Transmembrane</keyword>